<name>A0AA52ECP6_9PROT</name>
<evidence type="ECO:0000256" key="1">
    <source>
        <dbReference type="SAM" id="Phobius"/>
    </source>
</evidence>
<dbReference type="EMBL" id="CP123872">
    <property type="protein sequence ID" value="WND03002.1"/>
    <property type="molecule type" value="Genomic_DNA"/>
</dbReference>
<organism evidence="2 3">
    <name type="scientific">Temperatibacter marinus</name>
    <dbReference type="NCBI Taxonomy" id="1456591"/>
    <lineage>
        <taxon>Bacteria</taxon>
        <taxon>Pseudomonadati</taxon>
        <taxon>Pseudomonadota</taxon>
        <taxon>Alphaproteobacteria</taxon>
        <taxon>Kordiimonadales</taxon>
        <taxon>Temperatibacteraceae</taxon>
        <taxon>Temperatibacter</taxon>
    </lineage>
</organism>
<accession>A0AA52ECP6</accession>
<dbReference type="Proteomes" id="UP001268683">
    <property type="component" value="Chromosome"/>
</dbReference>
<dbReference type="RefSeq" id="WP_310798848.1">
    <property type="nucleotide sequence ID" value="NZ_CP123872.1"/>
</dbReference>
<proteinExistence type="predicted"/>
<reference evidence="2" key="1">
    <citation type="submission" date="2023-04" db="EMBL/GenBank/DDBJ databases">
        <title>Complete genome sequence of Temperatibacter marinus.</title>
        <authorList>
            <person name="Rong J.-C."/>
            <person name="Yi M.-L."/>
            <person name="Zhao Q."/>
        </authorList>
    </citation>
    <scope>NUCLEOTIDE SEQUENCE</scope>
    <source>
        <strain evidence="2">NBRC 110045</strain>
    </source>
</reference>
<gene>
    <name evidence="2" type="ORF">QGN29_01310</name>
</gene>
<feature type="transmembrane region" description="Helical" evidence="1">
    <location>
        <begin position="76"/>
        <end position="95"/>
    </location>
</feature>
<evidence type="ECO:0000313" key="3">
    <source>
        <dbReference type="Proteomes" id="UP001268683"/>
    </source>
</evidence>
<feature type="transmembrane region" description="Helical" evidence="1">
    <location>
        <begin position="7"/>
        <end position="29"/>
    </location>
</feature>
<protein>
    <submittedName>
        <fullName evidence="2">Uncharacterized protein</fullName>
    </submittedName>
</protein>
<dbReference type="AlphaFoldDB" id="A0AA52ECP6"/>
<keyword evidence="1" id="KW-0812">Transmembrane</keyword>
<dbReference type="KEGG" id="tmk:QGN29_01310"/>
<keyword evidence="1" id="KW-1133">Transmembrane helix</keyword>
<evidence type="ECO:0000313" key="2">
    <source>
        <dbReference type="EMBL" id="WND03002.1"/>
    </source>
</evidence>
<sequence>MNSKLLNFVRIIMALPALLFILIGLRWIIDPAGVAPEFGFELMTGLGLSSQIGDLSAYFLTLGLCAFLGIVTKKRFWFYMPVIMLGLTAFGRLMAWLIHHADFAGDMIMPEIIIALLWYYGSGYICETKRG</sequence>
<feature type="transmembrane region" description="Helical" evidence="1">
    <location>
        <begin position="49"/>
        <end position="69"/>
    </location>
</feature>
<keyword evidence="1" id="KW-0472">Membrane</keyword>
<feature type="transmembrane region" description="Helical" evidence="1">
    <location>
        <begin position="107"/>
        <end position="126"/>
    </location>
</feature>
<keyword evidence="3" id="KW-1185">Reference proteome</keyword>